<accession>A0A1T0AVL6</accession>
<keyword evidence="3" id="KW-1185">Reference proteome</keyword>
<dbReference type="EMBL" id="MUYB01000049">
    <property type="protein sequence ID" value="OOS01120.1"/>
    <property type="molecule type" value="Genomic_DNA"/>
</dbReference>
<organism evidence="2 3">
    <name type="scientific">[Haemophilus] felis</name>
    <dbReference type="NCBI Taxonomy" id="123822"/>
    <lineage>
        <taxon>Bacteria</taxon>
        <taxon>Pseudomonadati</taxon>
        <taxon>Pseudomonadota</taxon>
        <taxon>Gammaproteobacteria</taxon>
        <taxon>Pasteurellales</taxon>
        <taxon>Pasteurellaceae</taxon>
    </lineage>
</organism>
<evidence type="ECO:0000313" key="2">
    <source>
        <dbReference type="EMBL" id="OOS01120.1"/>
    </source>
</evidence>
<evidence type="ECO:0000256" key="1">
    <source>
        <dbReference type="SAM" id="Phobius"/>
    </source>
</evidence>
<dbReference type="AlphaFoldDB" id="A0A1T0AVL6"/>
<comment type="caution">
    <text evidence="2">The sequence shown here is derived from an EMBL/GenBank/DDBJ whole genome shotgun (WGS) entry which is preliminary data.</text>
</comment>
<protein>
    <submittedName>
        <fullName evidence="2">Uncharacterized protein</fullName>
    </submittedName>
</protein>
<feature type="transmembrane region" description="Helical" evidence="1">
    <location>
        <begin position="34"/>
        <end position="54"/>
    </location>
</feature>
<sequence length="95" mass="10863">MALFLLLFAAPILMLISVASLVFGAISDALPVMLLLALLCVLGGLLLLPFQHKIQYAHQRLNAFHQWLEKHNKWGVYFTIVVFTLTLIYHLLFVW</sequence>
<name>A0A1T0AVL6_9PAST</name>
<evidence type="ECO:0000313" key="3">
    <source>
        <dbReference type="Proteomes" id="UP000190023"/>
    </source>
</evidence>
<keyword evidence="1" id="KW-1133">Transmembrane helix</keyword>
<feature type="transmembrane region" description="Helical" evidence="1">
    <location>
        <begin position="74"/>
        <end position="92"/>
    </location>
</feature>
<dbReference type="Proteomes" id="UP000190023">
    <property type="component" value="Unassembled WGS sequence"/>
</dbReference>
<gene>
    <name evidence="2" type="ORF">B0188_10040</name>
</gene>
<reference evidence="2 3" key="1">
    <citation type="submission" date="2017-02" db="EMBL/GenBank/DDBJ databases">
        <title>Draft genome sequence of Haemophilus felis CCUG 31170 type strain.</title>
        <authorList>
            <person name="Engstrom-Jakobsson H."/>
            <person name="Salva-Serra F."/>
            <person name="Thorell K."/>
            <person name="Gonzales-Siles L."/>
            <person name="Karlsson R."/>
            <person name="Boulund F."/>
            <person name="Engstrand L."/>
            <person name="Kristiansson E."/>
            <person name="Moore E."/>
        </authorList>
    </citation>
    <scope>NUCLEOTIDE SEQUENCE [LARGE SCALE GENOMIC DNA]</scope>
    <source>
        <strain evidence="2 3">CCUG 31170</strain>
    </source>
</reference>
<keyword evidence="1" id="KW-0812">Transmembrane</keyword>
<keyword evidence="1" id="KW-0472">Membrane</keyword>
<proteinExistence type="predicted"/>